<feature type="transmembrane region" description="Helical" evidence="7">
    <location>
        <begin position="81"/>
        <end position="100"/>
    </location>
</feature>
<keyword evidence="4 7" id="KW-0812">Transmembrane</keyword>
<evidence type="ECO:0000256" key="5">
    <source>
        <dbReference type="ARBA" id="ARBA00022989"/>
    </source>
</evidence>
<dbReference type="AlphaFoldDB" id="A0A3N9P6U2"/>
<evidence type="ECO:0000256" key="4">
    <source>
        <dbReference type="ARBA" id="ARBA00022692"/>
    </source>
</evidence>
<evidence type="ECO:0000313" key="9">
    <source>
        <dbReference type="EMBL" id="RQW11918.1"/>
    </source>
</evidence>
<evidence type="ECO:0000256" key="7">
    <source>
        <dbReference type="RuleBase" id="RU363032"/>
    </source>
</evidence>
<dbReference type="Proteomes" id="UP000282529">
    <property type="component" value="Unassembled WGS sequence"/>
</dbReference>
<keyword evidence="10" id="KW-1185">Reference proteome</keyword>
<feature type="transmembrane region" description="Helical" evidence="7">
    <location>
        <begin position="185"/>
        <end position="207"/>
    </location>
</feature>
<evidence type="ECO:0000313" key="10">
    <source>
        <dbReference type="Proteomes" id="UP000282529"/>
    </source>
</evidence>
<dbReference type="CDD" id="cd06261">
    <property type="entry name" value="TM_PBP2"/>
    <property type="match status" value="1"/>
</dbReference>
<dbReference type="RefSeq" id="WP_124695327.1">
    <property type="nucleotide sequence ID" value="NZ_JBHUFE010000026.1"/>
</dbReference>
<evidence type="ECO:0000259" key="8">
    <source>
        <dbReference type="PROSITE" id="PS50928"/>
    </source>
</evidence>
<feature type="transmembrane region" description="Helical" evidence="7">
    <location>
        <begin position="112"/>
        <end position="134"/>
    </location>
</feature>
<keyword evidence="5 7" id="KW-1133">Transmembrane helix</keyword>
<accession>A0A3N9P6U2</accession>
<dbReference type="SUPFAM" id="SSF161098">
    <property type="entry name" value="MetI-like"/>
    <property type="match status" value="1"/>
</dbReference>
<dbReference type="Pfam" id="PF00528">
    <property type="entry name" value="BPD_transp_1"/>
    <property type="match status" value="1"/>
</dbReference>
<comment type="subcellular location">
    <subcellularLocation>
        <location evidence="1 7">Cell membrane</location>
        <topology evidence="1 7">Multi-pass membrane protein</topology>
    </subcellularLocation>
</comment>
<feature type="transmembrane region" description="Helical" evidence="7">
    <location>
        <begin position="12"/>
        <end position="34"/>
    </location>
</feature>
<evidence type="ECO:0000256" key="3">
    <source>
        <dbReference type="ARBA" id="ARBA00022475"/>
    </source>
</evidence>
<dbReference type="GO" id="GO:0055085">
    <property type="term" value="P:transmembrane transport"/>
    <property type="evidence" value="ECO:0007669"/>
    <property type="project" value="InterPro"/>
</dbReference>
<keyword evidence="6 7" id="KW-0472">Membrane</keyword>
<sequence length="296" mass="33305">MFRMKNKLKSDIAFDVVNFIVLGGFTLMILYPLYFIVIASISDPNQIYAGNVWLWPKAITFDGYQRIFSDNTIWTGYRNSLFYATLTAVISSVLTVMAAYPLSRKDLYGRNAIMMIFVVTLFFNGGIIPTYLLVKNLHMINTIWAVVLPGAVDAFAIIIARTFFQSLPDELREAASIDGCTNLRYIWSVVVPLSKPIIAVLVLLAVVRQWNGFFDALIYVNDSHLYPLQLILRNILIQNQPSGDMLADITTLVAQQKVTELIKFGVIIVAALPLLMLYPLLQRYFVKGVMIGSVKG</sequence>
<feature type="domain" description="ABC transmembrane type-1" evidence="8">
    <location>
        <begin position="77"/>
        <end position="285"/>
    </location>
</feature>
<comment type="similarity">
    <text evidence="7">Belongs to the binding-protein-dependent transport system permease family.</text>
</comment>
<dbReference type="InterPro" id="IPR000515">
    <property type="entry name" value="MetI-like"/>
</dbReference>
<evidence type="ECO:0000256" key="2">
    <source>
        <dbReference type="ARBA" id="ARBA00022448"/>
    </source>
</evidence>
<proteinExistence type="inferred from homology"/>
<feature type="transmembrane region" description="Helical" evidence="7">
    <location>
        <begin position="140"/>
        <end position="164"/>
    </location>
</feature>
<dbReference type="PANTHER" id="PTHR43744:SF9">
    <property type="entry name" value="POLYGALACTURONAN_RHAMNOGALACTURONAN TRANSPORT SYSTEM PERMEASE PROTEIN YTCP"/>
    <property type="match status" value="1"/>
</dbReference>
<dbReference type="EMBL" id="RQPI01000004">
    <property type="protein sequence ID" value="RQW11918.1"/>
    <property type="molecule type" value="Genomic_DNA"/>
</dbReference>
<reference evidence="9 10" key="1">
    <citation type="submission" date="2018-11" db="EMBL/GenBank/DDBJ databases">
        <title>Genome sequence of strain 7197.</title>
        <authorList>
            <person name="Gao J."/>
            <person name="Sun J."/>
        </authorList>
    </citation>
    <scope>NUCLEOTIDE SEQUENCE [LARGE SCALE GENOMIC DNA]</scope>
    <source>
        <strain evidence="9 10">7197</strain>
    </source>
</reference>
<comment type="caution">
    <text evidence="9">The sequence shown here is derived from an EMBL/GenBank/DDBJ whole genome shotgun (WGS) entry which is preliminary data.</text>
</comment>
<gene>
    <name evidence="9" type="ORF">EH198_09605</name>
</gene>
<feature type="transmembrane region" description="Helical" evidence="7">
    <location>
        <begin position="261"/>
        <end position="281"/>
    </location>
</feature>
<evidence type="ECO:0000256" key="1">
    <source>
        <dbReference type="ARBA" id="ARBA00004651"/>
    </source>
</evidence>
<evidence type="ECO:0000256" key="6">
    <source>
        <dbReference type="ARBA" id="ARBA00023136"/>
    </source>
</evidence>
<dbReference type="GO" id="GO:0005886">
    <property type="term" value="C:plasma membrane"/>
    <property type="evidence" value="ECO:0007669"/>
    <property type="project" value="UniProtKB-SubCell"/>
</dbReference>
<dbReference type="Gene3D" id="1.10.3720.10">
    <property type="entry name" value="MetI-like"/>
    <property type="match status" value="1"/>
</dbReference>
<name>A0A3N9P6U2_9BACL</name>
<dbReference type="PANTHER" id="PTHR43744">
    <property type="entry name" value="ABC TRANSPORTER PERMEASE PROTEIN MG189-RELATED-RELATED"/>
    <property type="match status" value="1"/>
</dbReference>
<protein>
    <submittedName>
        <fullName evidence="9">Carbohydrate ABC transporter permease</fullName>
    </submittedName>
</protein>
<dbReference type="InterPro" id="IPR035906">
    <property type="entry name" value="MetI-like_sf"/>
</dbReference>
<dbReference type="PROSITE" id="PS50928">
    <property type="entry name" value="ABC_TM1"/>
    <property type="match status" value="1"/>
</dbReference>
<organism evidence="9 10">
    <name type="scientific">Paenibacillus rhizophilus</name>
    <dbReference type="NCBI Taxonomy" id="1850366"/>
    <lineage>
        <taxon>Bacteria</taxon>
        <taxon>Bacillati</taxon>
        <taxon>Bacillota</taxon>
        <taxon>Bacilli</taxon>
        <taxon>Bacillales</taxon>
        <taxon>Paenibacillaceae</taxon>
        <taxon>Paenibacillus</taxon>
    </lineage>
</organism>
<dbReference type="OrthoDB" id="9810086at2"/>
<keyword evidence="3" id="KW-1003">Cell membrane</keyword>
<keyword evidence="2 7" id="KW-0813">Transport</keyword>